<protein>
    <submittedName>
        <fullName evidence="2">Uncharacterized protein</fullName>
    </submittedName>
</protein>
<organism evidence="2 3">
    <name type="scientific">Phytophthora sojae (strain P6497)</name>
    <name type="common">Soybean stem and root rot agent</name>
    <name type="synonym">Phytophthora megasperma f. sp. glycines</name>
    <dbReference type="NCBI Taxonomy" id="1094619"/>
    <lineage>
        <taxon>Eukaryota</taxon>
        <taxon>Sar</taxon>
        <taxon>Stramenopiles</taxon>
        <taxon>Oomycota</taxon>
        <taxon>Peronosporomycetes</taxon>
        <taxon>Peronosporales</taxon>
        <taxon>Peronosporaceae</taxon>
        <taxon>Phytophthora</taxon>
    </lineage>
</organism>
<evidence type="ECO:0000313" key="2">
    <source>
        <dbReference type="EMBL" id="EGZ13076.1"/>
    </source>
</evidence>
<dbReference type="InParanoid" id="G4ZSZ1"/>
<reference evidence="2 3" key="1">
    <citation type="journal article" date="2006" name="Science">
        <title>Phytophthora genome sequences uncover evolutionary origins and mechanisms of pathogenesis.</title>
        <authorList>
            <person name="Tyler B.M."/>
            <person name="Tripathy S."/>
            <person name="Zhang X."/>
            <person name="Dehal P."/>
            <person name="Jiang R.H."/>
            <person name="Aerts A."/>
            <person name="Arredondo F.D."/>
            <person name="Baxter L."/>
            <person name="Bensasson D."/>
            <person name="Beynon J.L."/>
            <person name="Chapman J."/>
            <person name="Damasceno C.M."/>
            <person name="Dorrance A.E."/>
            <person name="Dou D."/>
            <person name="Dickerman A.W."/>
            <person name="Dubchak I.L."/>
            <person name="Garbelotto M."/>
            <person name="Gijzen M."/>
            <person name="Gordon S.G."/>
            <person name="Govers F."/>
            <person name="Grunwald N.J."/>
            <person name="Huang W."/>
            <person name="Ivors K.L."/>
            <person name="Jones R.W."/>
            <person name="Kamoun S."/>
            <person name="Krampis K."/>
            <person name="Lamour K.H."/>
            <person name="Lee M.K."/>
            <person name="McDonald W.H."/>
            <person name="Medina M."/>
            <person name="Meijer H.J."/>
            <person name="Nordberg E.K."/>
            <person name="Maclean D.J."/>
            <person name="Ospina-Giraldo M.D."/>
            <person name="Morris P.F."/>
            <person name="Phuntumart V."/>
            <person name="Putnam N.H."/>
            <person name="Rash S."/>
            <person name="Rose J.K."/>
            <person name="Sakihama Y."/>
            <person name="Salamov A.A."/>
            <person name="Savidor A."/>
            <person name="Scheuring C.F."/>
            <person name="Smith B.M."/>
            <person name="Sobral B.W."/>
            <person name="Terry A."/>
            <person name="Torto-Alalibo T.A."/>
            <person name="Win J."/>
            <person name="Xu Z."/>
            <person name="Zhang H."/>
            <person name="Grigoriev I.V."/>
            <person name="Rokhsar D.S."/>
            <person name="Boore J.L."/>
        </authorList>
    </citation>
    <scope>NUCLEOTIDE SEQUENCE [LARGE SCALE GENOMIC DNA]</scope>
    <source>
        <strain evidence="2 3">P6497</strain>
    </source>
</reference>
<evidence type="ECO:0000256" key="1">
    <source>
        <dbReference type="SAM" id="MobiDB-lite"/>
    </source>
</evidence>
<feature type="region of interest" description="Disordered" evidence="1">
    <location>
        <begin position="216"/>
        <end position="274"/>
    </location>
</feature>
<name>G4ZSZ1_PHYSP</name>
<keyword evidence="3" id="KW-1185">Reference proteome</keyword>
<evidence type="ECO:0000313" key="3">
    <source>
        <dbReference type="Proteomes" id="UP000002640"/>
    </source>
</evidence>
<dbReference type="AlphaFoldDB" id="G4ZSZ1"/>
<dbReference type="EMBL" id="JH159156">
    <property type="protein sequence ID" value="EGZ13076.1"/>
    <property type="molecule type" value="Genomic_DNA"/>
</dbReference>
<dbReference type="KEGG" id="psoj:PHYSODRAFT_302834"/>
<gene>
    <name evidence="2" type="ORF">PHYSODRAFT_302834</name>
</gene>
<feature type="compositionally biased region" description="Low complexity" evidence="1">
    <location>
        <begin position="252"/>
        <end position="265"/>
    </location>
</feature>
<proteinExistence type="predicted"/>
<sequence length="274" mass="30315">MVYQPARSTTYNFAVNRGLTRANYQTVSTETYRPSTVYERPYKTPMNFAFVEASRRQKRPTTKAPRTTSHFVADKNDTATATASESSRDFSFTTAGFDDDAYPTMISYPVAPEDYCDCITIPDDTDFAVDICTDDVKWGASTRTALVTRCSSVSTRCTRVAPQRTLLKTSTGTLTAQSTSTIHWKTRLRLVSSQVQRTLSRAPAGSDEAIASISSVDQSMTITSGEGSASEEETITDQDQGASSSPPRSKNRLQLRPQLKRLQPTRSDRFLSEC</sequence>
<accession>G4ZSZ1</accession>
<dbReference type="GeneID" id="20642181"/>
<dbReference type="Proteomes" id="UP000002640">
    <property type="component" value="Unassembled WGS sequence"/>
</dbReference>
<dbReference type="RefSeq" id="XP_009530505.1">
    <property type="nucleotide sequence ID" value="XM_009532210.1"/>
</dbReference>
<feature type="region of interest" description="Disordered" evidence="1">
    <location>
        <begin position="54"/>
        <end position="76"/>
    </location>
</feature>
<feature type="compositionally biased region" description="Polar residues" evidence="1">
    <location>
        <begin position="237"/>
        <end position="248"/>
    </location>
</feature>